<sequence length="125" mass="13682">MTDRRKVLTAIDALGSVLRQEIAAIESGDFDRVVTFSSEKARLGALLEKQLQDDPDAVGKEVLRGLKDLIVRGSEQLQQAQLATAEIIQEVTHTRRRHSAAGLYGPTGAKRDNSAIGHTMVDKNF</sequence>
<evidence type="ECO:0008006" key="3">
    <source>
        <dbReference type="Google" id="ProtNLM"/>
    </source>
</evidence>
<evidence type="ECO:0000313" key="2">
    <source>
        <dbReference type="Proteomes" id="UP000183987"/>
    </source>
</evidence>
<accession>A0A1M5C6P6</accession>
<dbReference type="EMBL" id="FQUE01000007">
    <property type="protein sequence ID" value="SHF50082.1"/>
    <property type="molecule type" value="Genomic_DNA"/>
</dbReference>
<keyword evidence="2" id="KW-1185">Reference proteome</keyword>
<dbReference type="STRING" id="366533.SAMN05444339_10724"/>
<evidence type="ECO:0000313" key="1">
    <source>
        <dbReference type="EMBL" id="SHF50082.1"/>
    </source>
</evidence>
<gene>
    <name evidence="1" type="ORF">SAMN05444339_10724</name>
</gene>
<reference evidence="2" key="1">
    <citation type="submission" date="2016-11" db="EMBL/GenBank/DDBJ databases">
        <authorList>
            <person name="Varghese N."/>
            <person name="Submissions S."/>
        </authorList>
    </citation>
    <scope>NUCLEOTIDE SEQUENCE [LARGE SCALE GENOMIC DNA]</scope>
    <source>
        <strain evidence="2">DSM 29326</strain>
    </source>
</reference>
<dbReference type="RefSeq" id="WP_072857905.1">
    <property type="nucleotide sequence ID" value="NZ_FQUE01000007.1"/>
</dbReference>
<organism evidence="1 2">
    <name type="scientific">Loktanella atrilutea</name>
    <dbReference type="NCBI Taxonomy" id="366533"/>
    <lineage>
        <taxon>Bacteria</taxon>
        <taxon>Pseudomonadati</taxon>
        <taxon>Pseudomonadota</taxon>
        <taxon>Alphaproteobacteria</taxon>
        <taxon>Rhodobacterales</taxon>
        <taxon>Roseobacteraceae</taxon>
        <taxon>Loktanella</taxon>
    </lineage>
</organism>
<dbReference type="Proteomes" id="UP000183987">
    <property type="component" value="Unassembled WGS sequence"/>
</dbReference>
<dbReference type="OrthoDB" id="7724694at2"/>
<name>A0A1M5C6P6_LOKAT</name>
<protein>
    <recommendedName>
        <fullName evidence="3">FlgN protein</fullName>
    </recommendedName>
</protein>
<dbReference type="AlphaFoldDB" id="A0A1M5C6P6"/>
<proteinExistence type="predicted"/>